<sequence length="32" mass="3564">MGKLIFDNRVIGGLFLALVFLNAFAMQSGWYA</sequence>
<dbReference type="STRING" id="402596.SAMN04489844_1065"/>
<dbReference type="Proteomes" id="UP000198742">
    <property type="component" value="Unassembled WGS sequence"/>
</dbReference>
<keyword evidence="2" id="KW-1185">Reference proteome</keyword>
<protein>
    <submittedName>
        <fullName evidence="1">Uncharacterized protein</fullName>
    </submittedName>
</protein>
<evidence type="ECO:0000313" key="1">
    <source>
        <dbReference type="EMBL" id="SEB79012.1"/>
    </source>
</evidence>
<organism evidence="1 2">
    <name type="scientific">Nocardioides exalbidus</name>
    <dbReference type="NCBI Taxonomy" id="402596"/>
    <lineage>
        <taxon>Bacteria</taxon>
        <taxon>Bacillati</taxon>
        <taxon>Actinomycetota</taxon>
        <taxon>Actinomycetes</taxon>
        <taxon>Propionibacteriales</taxon>
        <taxon>Nocardioidaceae</taxon>
        <taxon>Nocardioides</taxon>
    </lineage>
</organism>
<accession>A0A1H4M9G0</accession>
<dbReference type="AlphaFoldDB" id="A0A1H4M9G0"/>
<evidence type="ECO:0000313" key="2">
    <source>
        <dbReference type="Proteomes" id="UP000198742"/>
    </source>
</evidence>
<reference evidence="2" key="1">
    <citation type="submission" date="2016-10" db="EMBL/GenBank/DDBJ databases">
        <authorList>
            <person name="Varghese N."/>
            <person name="Submissions S."/>
        </authorList>
    </citation>
    <scope>NUCLEOTIDE SEQUENCE [LARGE SCALE GENOMIC DNA]</scope>
    <source>
        <strain evidence="2">DSM 22017</strain>
    </source>
</reference>
<name>A0A1H4M9G0_9ACTN</name>
<gene>
    <name evidence="1" type="ORF">SAMN04489844_1065</name>
</gene>
<proteinExistence type="predicted"/>
<dbReference type="EMBL" id="FNRT01000002">
    <property type="protein sequence ID" value="SEB79012.1"/>
    <property type="molecule type" value="Genomic_DNA"/>
</dbReference>